<dbReference type="OrthoDB" id="6384015at2759"/>
<comment type="caution">
    <text evidence="2">The sequence shown here is derived from an EMBL/GenBank/DDBJ whole genome shotgun (WGS) entry which is preliminary data.</text>
</comment>
<keyword evidence="1" id="KW-0812">Transmembrane</keyword>
<gene>
    <name evidence="2" type="ORF">DGAL_LOCUS12587</name>
</gene>
<evidence type="ECO:0000313" key="2">
    <source>
        <dbReference type="EMBL" id="CAH0109124.1"/>
    </source>
</evidence>
<proteinExistence type="predicted"/>
<keyword evidence="1" id="KW-0472">Membrane</keyword>
<organism evidence="2 3">
    <name type="scientific">Daphnia galeata</name>
    <dbReference type="NCBI Taxonomy" id="27404"/>
    <lineage>
        <taxon>Eukaryota</taxon>
        <taxon>Metazoa</taxon>
        <taxon>Ecdysozoa</taxon>
        <taxon>Arthropoda</taxon>
        <taxon>Crustacea</taxon>
        <taxon>Branchiopoda</taxon>
        <taxon>Diplostraca</taxon>
        <taxon>Cladocera</taxon>
        <taxon>Anomopoda</taxon>
        <taxon>Daphniidae</taxon>
        <taxon>Daphnia</taxon>
    </lineage>
</organism>
<dbReference type="Proteomes" id="UP000789390">
    <property type="component" value="Unassembled WGS sequence"/>
</dbReference>
<keyword evidence="1" id="KW-1133">Transmembrane helix</keyword>
<dbReference type="AlphaFoldDB" id="A0A8J2S0M0"/>
<feature type="transmembrane region" description="Helical" evidence="1">
    <location>
        <begin position="35"/>
        <end position="53"/>
    </location>
</feature>
<sequence length="148" mass="17142">MRSCCTQHPLQGIHYPIQLRIHFKKMSTVQYNKTVLVSLALVMVAVILPVEAIRTWDDWNNGQDGIKWLYNCEFPGSWTLEAKEYNNDYMPMEESQCGRACIDRRGCNSFVYREGTCFLKSSMIPGSAKPFRLCNQCDSCGFLPWKFH</sequence>
<keyword evidence="3" id="KW-1185">Reference proteome</keyword>
<evidence type="ECO:0000256" key="1">
    <source>
        <dbReference type="SAM" id="Phobius"/>
    </source>
</evidence>
<protein>
    <recommendedName>
        <fullName evidence="4">Apple domain-containing protein</fullName>
    </recommendedName>
</protein>
<accession>A0A8J2S0M0</accession>
<name>A0A8J2S0M0_9CRUS</name>
<dbReference type="EMBL" id="CAKKLH010000290">
    <property type="protein sequence ID" value="CAH0109124.1"/>
    <property type="molecule type" value="Genomic_DNA"/>
</dbReference>
<reference evidence="2" key="1">
    <citation type="submission" date="2021-11" db="EMBL/GenBank/DDBJ databases">
        <authorList>
            <person name="Schell T."/>
        </authorList>
    </citation>
    <scope>NUCLEOTIDE SEQUENCE</scope>
    <source>
        <strain evidence="2">M5</strain>
    </source>
</reference>
<evidence type="ECO:0008006" key="4">
    <source>
        <dbReference type="Google" id="ProtNLM"/>
    </source>
</evidence>
<evidence type="ECO:0000313" key="3">
    <source>
        <dbReference type="Proteomes" id="UP000789390"/>
    </source>
</evidence>